<proteinExistence type="inferred from homology"/>
<reference evidence="5" key="1">
    <citation type="submission" date="2016-10" db="EMBL/GenBank/DDBJ databases">
        <authorList>
            <person name="Varghese N."/>
            <person name="Submissions S."/>
        </authorList>
    </citation>
    <scope>NUCLEOTIDE SEQUENCE [LARGE SCALE GENOMIC DNA]</scope>
    <source>
        <strain evidence="5">DSM 217</strain>
    </source>
</reference>
<dbReference type="InterPro" id="IPR006143">
    <property type="entry name" value="RND_pump_MFP"/>
</dbReference>
<dbReference type="SUPFAM" id="SSF111369">
    <property type="entry name" value="HlyD-like secretion proteins"/>
    <property type="match status" value="1"/>
</dbReference>
<protein>
    <submittedName>
        <fullName evidence="4">RND family efflux transporter, MFP subunit</fullName>
    </submittedName>
</protein>
<dbReference type="GO" id="GO:1990281">
    <property type="term" value="C:efflux pump complex"/>
    <property type="evidence" value="ECO:0007669"/>
    <property type="project" value="TreeGrafter"/>
</dbReference>
<dbReference type="Gene3D" id="2.40.30.170">
    <property type="match status" value="1"/>
</dbReference>
<comment type="similarity">
    <text evidence="1">Belongs to the membrane fusion protein (MFP) (TC 8.A.1) family.</text>
</comment>
<dbReference type="EMBL" id="FNNZ01000032">
    <property type="protein sequence ID" value="SDX51336.1"/>
    <property type="molecule type" value="Genomic_DNA"/>
</dbReference>
<dbReference type="OrthoDB" id="5765754at2"/>
<dbReference type="Proteomes" id="UP000198816">
    <property type="component" value="Unassembled WGS sequence"/>
</dbReference>
<feature type="domain" description="CzcB-like barrel-sandwich hybrid" evidence="3">
    <location>
        <begin position="42"/>
        <end position="166"/>
    </location>
</feature>
<gene>
    <name evidence="4" type="ORF">SAMN05421783_13223</name>
</gene>
<dbReference type="InterPro" id="IPR058647">
    <property type="entry name" value="BSH_CzcB-like"/>
</dbReference>
<dbReference type="AlphaFoldDB" id="A0A1H3CB64"/>
<accession>A0A1H3CB64</accession>
<evidence type="ECO:0000256" key="1">
    <source>
        <dbReference type="ARBA" id="ARBA00009477"/>
    </source>
</evidence>
<evidence type="ECO:0000313" key="5">
    <source>
        <dbReference type="Proteomes" id="UP000198816"/>
    </source>
</evidence>
<sequence length="257" mass="28600">MTKQAWIIALGVLMFATEAFAAEELKGWLEWVHEVEMRVLENGVVDEVLVSAGQHVAKGDLLLRMDQREAQARLLEAKARVARARVEVEKAGRDLTRSQELFDRGLIAIEELKDAELEQLAATAEEEAAKAAEATALVALEHTELRAPFDGIVVSRKVWNGAVIYKTIQQEPLIVIAPDDQMLARALVTAGTLRRFKPGQPARIKIDGAMRDGRVYSLGVQAVRVELEGAVYYLDIIFDRRPNELLRPSETVQIVLP</sequence>
<dbReference type="Gene3D" id="2.40.50.100">
    <property type="match status" value="1"/>
</dbReference>
<dbReference type="Pfam" id="PF25973">
    <property type="entry name" value="BSH_CzcB"/>
    <property type="match status" value="1"/>
</dbReference>
<dbReference type="Gene3D" id="1.10.287.470">
    <property type="entry name" value="Helix hairpin bin"/>
    <property type="match status" value="1"/>
</dbReference>
<name>A0A1H3CB64_THIRO</name>
<dbReference type="PANTHER" id="PTHR30469">
    <property type="entry name" value="MULTIDRUG RESISTANCE PROTEIN MDTA"/>
    <property type="match status" value="1"/>
</dbReference>
<keyword evidence="2" id="KW-0175">Coiled coil</keyword>
<keyword evidence="5" id="KW-1185">Reference proteome</keyword>
<feature type="coiled-coil region" evidence="2">
    <location>
        <begin position="65"/>
        <end position="137"/>
    </location>
</feature>
<dbReference type="GO" id="GO:0015562">
    <property type="term" value="F:efflux transmembrane transporter activity"/>
    <property type="evidence" value="ECO:0007669"/>
    <property type="project" value="TreeGrafter"/>
</dbReference>
<evidence type="ECO:0000259" key="3">
    <source>
        <dbReference type="Pfam" id="PF25973"/>
    </source>
</evidence>
<dbReference type="NCBIfam" id="TIGR01730">
    <property type="entry name" value="RND_mfp"/>
    <property type="match status" value="1"/>
</dbReference>
<dbReference type="STRING" id="1058.SAMN05421783_13223"/>
<organism evidence="4 5">
    <name type="scientific">Thiocapsa roseopersicina</name>
    <dbReference type="NCBI Taxonomy" id="1058"/>
    <lineage>
        <taxon>Bacteria</taxon>
        <taxon>Pseudomonadati</taxon>
        <taxon>Pseudomonadota</taxon>
        <taxon>Gammaproteobacteria</taxon>
        <taxon>Chromatiales</taxon>
        <taxon>Chromatiaceae</taxon>
        <taxon>Thiocapsa</taxon>
    </lineage>
</organism>
<evidence type="ECO:0000313" key="4">
    <source>
        <dbReference type="EMBL" id="SDX51336.1"/>
    </source>
</evidence>
<evidence type="ECO:0000256" key="2">
    <source>
        <dbReference type="SAM" id="Coils"/>
    </source>
</evidence>
<dbReference type="RefSeq" id="WP_093037476.1">
    <property type="nucleotide sequence ID" value="NZ_FNNZ01000032.1"/>
</dbReference>